<organism evidence="1 2">
    <name type="scientific">Spiribacter pallidus</name>
    <dbReference type="NCBI Taxonomy" id="1987936"/>
    <lineage>
        <taxon>Bacteria</taxon>
        <taxon>Pseudomonadati</taxon>
        <taxon>Pseudomonadota</taxon>
        <taxon>Gammaproteobacteria</taxon>
        <taxon>Chromatiales</taxon>
        <taxon>Ectothiorhodospiraceae</taxon>
        <taxon>Spiribacter</taxon>
    </lineage>
</organism>
<protein>
    <recommendedName>
        <fullName evidence="3">Tail assembly chaperone</fullName>
    </recommendedName>
</protein>
<dbReference type="Proteomes" id="UP001556709">
    <property type="component" value="Unassembled WGS sequence"/>
</dbReference>
<comment type="caution">
    <text evidence="1">The sequence shown here is derived from an EMBL/GenBank/DDBJ whole genome shotgun (WGS) entry which is preliminary data.</text>
</comment>
<keyword evidence="2" id="KW-1185">Reference proteome</keyword>
<dbReference type="RefSeq" id="WP_367991103.1">
    <property type="nucleotide sequence ID" value="NZ_JBAKFM010000005.1"/>
</dbReference>
<proteinExistence type="predicted"/>
<dbReference type="EMBL" id="JBAKFM010000005">
    <property type="protein sequence ID" value="MEX0469909.1"/>
    <property type="molecule type" value="Genomic_DNA"/>
</dbReference>
<name>A0ABV3TE36_9GAMM</name>
<gene>
    <name evidence="1" type="ORF">V6X73_09240</name>
</gene>
<evidence type="ECO:0008006" key="3">
    <source>
        <dbReference type="Google" id="ProtNLM"/>
    </source>
</evidence>
<evidence type="ECO:0000313" key="1">
    <source>
        <dbReference type="EMBL" id="MEX0469909.1"/>
    </source>
</evidence>
<evidence type="ECO:0000313" key="2">
    <source>
        <dbReference type="Proteomes" id="UP001556709"/>
    </source>
</evidence>
<reference evidence="1 2" key="1">
    <citation type="submission" date="2024-02" db="EMBL/GenBank/DDBJ databases">
        <title>New especies of Spiribacter isolated from saline water.</title>
        <authorList>
            <person name="Leon M.J."/>
            <person name="De La Haba R."/>
            <person name="Sanchez-Porro C."/>
            <person name="Ventosa A."/>
        </authorList>
    </citation>
    <scope>NUCLEOTIDE SEQUENCE [LARGE SCALE GENOMIC DNA]</scope>
    <source>
        <strain evidence="2">ag22IC6-390</strain>
    </source>
</reference>
<accession>A0ABV3TE36</accession>
<sequence length="131" mass="14887">MDITKFNTTVASDKAQTMHLTDPFTGETLFDEEGNTLDFYLYGIQSTAARNALADRERKSNKKKLNNEESRRLGAEFLAALTKGWSKNIEVEGEPLKFTQENAVQLYMDQDWIGQQVISFVNNLENYAPKA</sequence>